<accession>S0F5I1</accession>
<evidence type="ECO:0000313" key="2">
    <source>
        <dbReference type="Proteomes" id="UP000014073"/>
    </source>
</evidence>
<evidence type="ECO:0000313" key="1">
    <source>
        <dbReference type="EMBL" id="EEF74792.1"/>
    </source>
</evidence>
<organism evidence="1 2">
    <name type="scientific">Phocaeicola coprophilus DSM 18228 = JCM 13818</name>
    <dbReference type="NCBI Taxonomy" id="547042"/>
    <lineage>
        <taxon>Bacteria</taxon>
        <taxon>Pseudomonadati</taxon>
        <taxon>Bacteroidota</taxon>
        <taxon>Bacteroidia</taxon>
        <taxon>Bacteroidales</taxon>
        <taxon>Bacteroidaceae</taxon>
        <taxon>Phocaeicola</taxon>
    </lineage>
</organism>
<dbReference type="HOGENOM" id="CLU_3229507_0_0_10"/>
<dbReference type="Proteomes" id="UP000014073">
    <property type="component" value="Unassembled WGS sequence"/>
</dbReference>
<name>S0F5I1_9BACT</name>
<reference evidence="1 2" key="1">
    <citation type="submission" date="2008-12" db="EMBL/GenBank/DDBJ databases">
        <authorList>
            <person name="Fulton L."/>
            <person name="Clifton S."/>
            <person name="Fulton B."/>
            <person name="Xu J."/>
            <person name="Minx P."/>
            <person name="Pepin K.H."/>
            <person name="Johnson M."/>
            <person name="Bhonagiri V."/>
            <person name="Nash W.E."/>
            <person name="Mardis E.R."/>
            <person name="Wilson R.K."/>
        </authorList>
    </citation>
    <scope>NUCLEOTIDE SEQUENCE [LARGE SCALE GENOMIC DNA]</scope>
    <source>
        <strain evidence="1 2">DSM 18228</strain>
    </source>
</reference>
<dbReference type="EMBL" id="ACBW01000022">
    <property type="protein sequence ID" value="EEF74792.1"/>
    <property type="molecule type" value="Genomic_DNA"/>
</dbReference>
<sequence length="43" mass="5250">MKENRPVDFSGQSRKYFCIIQTIYFNQKKPFGILKKRFDVLQH</sequence>
<gene>
    <name evidence="1" type="ORF">BACCOPRO_00261</name>
</gene>
<protein>
    <submittedName>
        <fullName evidence="1">Uncharacterized protein</fullName>
    </submittedName>
</protein>
<dbReference type="AlphaFoldDB" id="S0F5I1"/>
<comment type="caution">
    <text evidence="1">The sequence shown here is derived from an EMBL/GenBank/DDBJ whole genome shotgun (WGS) entry which is preliminary data.</text>
</comment>
<dbReference type="STRING" id="547042.BACCOPRO_00261"/>
<keyword evidence="2" id="KW-1185">Reference proteome</keyword>
<proteinExistence type="predicted"/>